<reference evidence="2" key="1">
    <citation type="submission" date="2020-11" db="EMBL/GenBank/DDBJ databases">
        <authorList>
            <consortium name="DOE Joint Genome Institute"/>
            <person name="Ahrendt S."/>
            <person name="Riley R."/>
            <person name="Andreopoulos W."/>
            <person name="Labutti K."/>
            <person name="Pangilinan J."/>
            <person name="Ruiz-Duenas F.J."/>
            <person name="Barrasa J.M."/>
            <person name="Sanchez-Garcia M."/>
            <person name="Camarero S."/>
            <person name="Miyauchi S."/>
            <person name="Serrano A."/>
            <person name="Linde D."/>
            <person name="Babiker R."/>
            <person name="Drula E."/>
            <person name="Ayuso-Fernandez I."/>
            <person name="Pacheco R."/>
            <person name="Padilla G."/>
            <person name="Ferreira P."/>
            <person name="Barriuso J."/>
            <person name="Kellner H."/>
            <person name="Castanera R."/>
            <person name="Alfaro M."/>
            <person name="Ramirez L."/>
            <person name="Pisabarro A.G."/>
            <person name="Kuo A."/>
            <person name="Tritt A."/>
            <person name="Lipzen A."/>
            <person name="He G."/>
            <person name="Yan M."/>
            <person name="Ng V."/>
            <person name="Cullen D."/>
            <person name="Martin F."/>
            <person name="Rosso M.-N."/>
            <person name="Henrissat B."/>
            <person name="Hibbett D."/>
            <person name="Martinez A.T."/>
            <person name="Grigoriev I.V."/>
        </authorList>
    </citation>
    <scope>NUCLEOTIDE SEQUENCE</scope>
    <source>
        <strain evidence="2">AH 40177</strain>
    </source>
</reference>
<dbReference type="AlphaFoldDB" id="A0A9P5TYC7"/>
<feature type="compositionally biased region" description="Polar residues" evidence="1">
    <location>
        <begin position="58"/>
        <end position="67"/>
    </location>
</feature>
<keyword evidence="3" id="KW-1185">Reference proteome</keyword>
<feature type="compositionally biased region" description="Acidic residues" evidence="1">
    <location>
        <begin position="69"/>
        <end position="79"/>
    </location>
</feature>
<comment type="caution">
    <text evidence="2">The sequence shown here is derived from an EMBL/GenBank/DDBJ whole genome shotgun (WGS) entry which is preliminary data.</text>
</comment>
<organism evidence="2 3">
    <name type="scientific">Rhodocollybia butyracea</name>
    <dbReference type="NCBI Taxonomy" id="206335"/>
    <lineage>
        <taxon>Eukaryota</taxon>
        <taxon>Fungi</taxon>
        <taxon>Dikarya</taxon>
        <taxon>Basidiomycota</taxon>
        <taxon>Agaricomycotina</taxon>
        <taxon>Agaricomycetes</taxon>
        <taxon>Agaricomycetidae</taxon>
        <taxon>Agaricales</taxon>
        <taxon>Marasmiineae</taxon>
        <taxon>Omphalotaceae</taxon>
        <taxon>Rhodocollybia</taxon>
    </lineage>
</organism>
<feature type="region of interest" description="Disordered" evidence="1">
    <location>
        <begin position="176"/>
        <end position="228"/>
    </location>
</feature>
<dbReference type="Proteomes" id="UP000772434">
    <property type="component" value="Unassembled WGS sequence"/>
</dbReference>
<feature type="region of interest" description="Disordered" evidence="1">
    <location>
        <begin position="1"/>
        <end position="120"/>
    </location>
</feature>
<evidence type="ECO:0000313" key="2">
    <source>
        <dbReference type="EMBL" id="KAF9060345.1"/>
    </source>
</evidence>
<protein>
    <submittedName>
        <fullName evidence="2">Uncharacterized protein</fullName>
    </submittedName>
</protein>
<proteinExistence type="predicted"/>
<dbReference type="EMBL" id="JADNRY010000248">
    <property type="protein sequence ID" value="KAF9060345.1"/>
    <property type="molecule type" value="Genomic_DNA"/>
</dbReference>
<evidence type="ECO:0000313" key="3">
    <source>
        <dbReference type="Proteomes" id="UP000772434"/>
    </source>
</evidence>
<sequence>MSSAIAPNSTMDPDNPSFEPAVDPSDRATSPVHDIVEDFAQISLPQDSFLPPKASDYPESQESTSINADIEEVEPEPDDQTPKEASKRSAIVQAQPEETDADNVMPKQKMLGASRTKPKEARTSLYVSFFVDNSLQEVTSAPAAQWRTVFIPDELAEAPSLQEYHDAIKNTELQVGFSGQTASETHESSPSAWLPGQNAELYSRPSESRTFVASGESDWKLKPAPLSP</sequence>
<evidence type="ECO:0000256" key="1">
    <source>
        <dbReference type="SAM" id="MobiDB-lite"/>
    </source>
</evidence>
<feature type="compositionally biased region" description="Polar residues" evidence="1">
    <location>
        <begin position="1"/>
        <end position="12"/>
    </location>
</feature>
<name>A0A9P5TYC7_9AGAR</name>
<gene>
    <name evidence="2" type="ORF">BDP27DRAFT_1430185</name>
</gene>
<feature type="compositionally biased region" description="Polar residues" evidence="1">
    <location>
        <begin position="176"/>
        <end position="191"/>
    </location>
</feature>
<accession>A0A9P5TYC7</accession>